<dbReference type="EMBL" id="WKJJ01000001">
    <property type="protein sequence ID" value="MRV70215.1"/>
    <property type="molecule type" value="Genomic_DNA"/>
</dbReference>
<dbReference type="Proteomes" id="UP000446768">
    <property type="component" value="Unassembled WGS sequence"/>
</dbReference>
<keyword evidence="1" id="KW-0121">Carboxypeptidase</keyword>
<evidence type="ECO:0000313" key="2">
    <source>
        <dbReference type="Proteomes" id="UP000446768"/>
    </source>
</evidence>
<dbReference type="AlphaFoldDB" id="A0A7X2LPG4"/>
<accession>A0A7X2LPG4</accession>
<protein>
    <submittedName>
        <fullName evidence="1">Carboxypeptidase regulatory-like domain-containing protein</fullName>
    </submittedName>
</protein>
<sequence>MLRKILSILLAATIISGCVPYPVLKTLQPSARVVLLDELNNPVPGASVALISTSYPNGFEKSRDTQITAIDGTARFESRREFRVEAIAMHGSEVFFWNWCIQKEGFKTIETAFNGATGFERDLTVVLRAGTSVPCRKGMRLKAAQHDF</sequence>
<reference evidence="1 2" key="1">
    <citation type="submission" date="2019-11" db="EMBL/GenBank/DDBJ databases">
        <title>Novel species isolated from a subtropical stream in China.</title>
        <authorList>
            <person name="Lu H."/>
        </authorList>
    </citation>
    <scope>NUCLEOTIDE SEQUENCE [LARGE SCALE GENOMIC DNA]</scope>
    <source>
        <strain evidence="1 2">FT92W</strain>
    </source>
</reference>
<organism evidence="1 2">
    <name type="scientific">Pseudoduganella rivuli</name>
    <dbReference type="NCBI Taxonomy" id="2666085"/>
    <lineage>
        <taxon>Bacteria</taxon>
        <taxon>Pseudomonadati</taxon>
        <taxon>Pseudomonadota</taxon>
        <taxon>Betaproteobacteria</taxon>
        <taxon>Burkholderiales</taxon>
        <taxon>Oxalobacteraceae</taxon>
        <taxon>Telluria group</taxon>
        <taxon>Pseudoduganella</taxon>
    </lineage>
</organism>
<comment type="caution">
    <text evidence="1">The sequence shown here is derived from an EMBL/GenBank/DDBJ whole genome shotgun (WGS) entry which is preliminary data.</text>
</comment>
<dbReference type="RefSeq" id="WP_154370714.1">
    <property type="nucleotide sequence ID" value="NZ_WKJJ01000001.1"/>
</dbReference>
<dbReference type="GO" id="GO:0004180">
    <property type="term" value="F:carboxypeptidase activity"/>
    <property type="evidence" value="ECO:0007669"/>
    <property type="project" value="UniProtKB-KW"/>
</dbReference>
<gene>
    <name evidence="1" type="ORF">GJ700_00575</name>
</gene>
<name>A0A7X2LPG4_9BURK</name>
<proteinExistence type="predicted"/>
<evidence type="ECO:0000313" key="1">
    <source>
        <dbReference type="EMBL" id="MRV70215.1"/>
    </source>
</evidence>
<keyword evidence="2" id="KW-1185">Reference proteome</keyword>
<keyword evidence="1" id="KW-0645">Protease</keyword>
<keyword evidence="1" id="KW-0378">Hydrolase</keyword>
<dbReference type="PROSITE" id="PS51257">
    <property type="entry name" value="PROKAR_LIPOPROTEIN"/>
    <property type="match status" value="1"/>
</dbReference>